<feature type="coiled-coil region" evidence="2">
    <location>
        <begin position="24"/>
        <end position="117"/>
    </location>
</feature>
<evidence type="ECO:0000256" key="2">
    <source>
        <dbReference type="SAM" id="Coils"/>
    </source>
</evidence>
<dbReference type="InterPro" id="IPR010090">
    <property type="entry name" value="Phage_tape_meas"/>
</dbReference>
<keyword evidence="2" id="KW-0175">Coiled coil</keyword>
<evidence type="ECO:0000313" key="5">
    <source>
        <dbReference type="Proteomes" id="UP001164733"/>
    </source>
</evidence>
<evidence type="ECO:0000259" key="3">
    <source>
        <dbReference type="Pfam" id="PF10145"/>
    </source>
</evidence>
<dbReference type="Proteomes" id="UP001164733">
    <property type="component" value="Chromosome"/>
</dbReference>
<protein>
    <recommendedName>
        <fullName evidence="3">Phage tail tape measure protein domain-containing protein</fullName>
    </recommendedName>
</protein>
<dbReference type="EMBL" id="CP086239">
    <property type="protein sequence ID" value="WAG60907.1"/>
    <property type="molecule type" value="Genomic_DNA"/>
</dbReference>
<dbReference type="PANTHER" id="PTHR37813:SF1">
    <property type="entry name" value="FELS-2 PROPHAGE PROTEIN"/>
    <property type="match status" value="1"/>
</dbReference>
<gene>
    <name evidence="4" type="ORF">LL038_01250</name>
</gene>
<evidence type="ECO:0000313" key="4">
    <source>
        <dbReference type="EMBL" id="WAG60907.1"/>
    </source>
</evidence>
<reference evidence="4" key="1">
    <citation type="submission" date="2021-11" db="EMBL/GenBank/DDBJ databases">
        <title>Clostridia strains as spoilage organisms.</title>
        <authorList>
            <person name="Wambui J."/>
            <person name="Stevens M.J.A."/>
            <person name="Stephan R."/>
        </authorList>
    </citation>
    <scope>NUCLEOTIDE SEQUENCE</scope>
    <source>
        <strain evidence="4">CF009</strain>
    </source>
</reference>
<sequence length="1468" mass="154043">MAGNNIKGITVEINGNTAPLDKALKGITKTSTDLQSQLKQVNNQLKFDPKNAVLLQQKQELLAKSIVNTKEKLVSLKSAEEQAQAQFAKGKISEAQYQALQREVIKTTSQLRNMETQYSAVGTTASRSITAAGDSIKKVGSNITDAGKKVSVVSAVVSGVGYAAVASYKSVKEGMDEVIKATGATGKAAEGLEVSYKNIGKNSAADFVTIGQTLGEINTRFNFTGKAAEDCSLQFLKFAKINNIDAKTSVQLVSRAMGDAGIKSTEYSSVLDKLTVAAQKSGIGMDSLTTNLAKYGAPMRALGVDTNTSIAMFAGWEKAGVNTEVAFAGMKKAISNWSSQGKDSKVEFSKTLEEIKKAPTIAAATTKAIEVFGQKAGPDLADAIKGGRFEVSDYIKAIEQSGGTVDKTSAQMSDGTKAIAKAQHSAQIATGEFGDTIIKTLMPAITSATDVIKSITETLNGMSEGQRKTVVTTGLIVAATGPAIIILGTLVSSVGAITTGVGTLVGLLTSATPIIAEVGTAGSAAATGLGATGLAAGLGTATLAIAPFLLAGAAIVTTGYLINKKMSEEVVPAIDLFANKTTSSATTVGTSNSSIASSYTRTVQTISEQTAKAVGSYMTISDGAANALSKLFVTSTAITQKIADGLGIQYKAAGAKINAETDKTFAANYATMQKFYASDNTLTAKQEKDALAKMVTDNNAKKKKVTDQTAAIIAILEKDVKAKKALSQTDMNNITAIENAQKVNAVKILSNQAGESKVILDRMASYGAHMSVQQASDEIKAANKSKAGVVSAANATYAGQVKAINASYDQTTPKGKAQATSLIASAEKTRKDTIAKAEATRAGVVSKITSMSSETSKSVNTSTGEILTNWNKLANWWRSWFPQTKTLTSVVTSTINNPMPAAETKKSTGYLNSSQGSKPAIGYLPHNASGTNNFAGGLTAINEEGYEVVNLPSGSQILNHDLSVDLVGKTAQAISQGVLSTMSNSSISNNNISTKSVTTNSNSANDIEASTRVMAKIGSYSMDQLSKGIENNVTVVEKAMADATKTIQGTDMKAKLDILFSQPLLTLQSDMDKLSIDTGDLTKNLANQKATLLDAKDQVTIYTAKWQQMGYQFGYSSAECLDARKELETMTTTVASLGQEVINTTATIATAMTTEVSNLATGLTGLASNIKDALKESYADQQSQEEANVNKQIASNTALKDSSLSTIETIYNARISALDAESSAYDIANQDVADSTNEAELRRQLAMHLGATKRKEVQTQLDTLLKTNETRKYKESITAQKETLATQNVADKSAVEATATTNAALYATQLDNIKIFYANKTTEANLDAESQRMIVENNQQEITSLLQSYGKDYAVVGASLGERLVNAFNGQLYGLADAVNGVLNNINSSVDMSAVTGTSNAVPISATYQSNSISDSIANALKGSNNSSSNNVTITVPVNLEGQTIARVTAPYSDSINGNSLALDRRGL</sequence>
<dbReference type="PANTHER" id="PTHR37813">
    <property type="entry name" value="FELS-2 PROPHAGE PROTEIN"/>
    <property type="match status" value="1"/>
</dbReference>
<dbReference type="RefSeq" id="WP_216119673.1">
    <property type="nucleotide sequence ID" value="NZ_CP086239.1"/>
</dbReference>
<accession>A0AA47I5Y9</accession>
<evidence type="ECO:0000256" key="1">
    <source>
        <dbReference type="ARBA" id="ARBA00022612"/>
    </source>
</evidence>
<feature type="domain" description="Phage tail tape measure protein" evidence="3">
    <location>
        <begin position="203"/>
        <end position="355"/>
    </location>
</feature>
<name>A0AA47I5Y9_9CLOT</name>
<organism evidence="4 5">
    <name type="scientific">Clostridium estertheticum</name>
    <dbReference type="NCBI Taxonomy" id="238834"/>
    <lineage>
        <taxon>Bacteria</taxon>
        <taxon>Bacillati</taxon>
        <taxon>Bacillota</taxon>
        <taxon>Clostridia</taxon>
        <taxon>Eubacteriales</taxon>
        <taxon>Clostridiaceae</taxon>
        <taxon>Clostridium</taxon>
    </lineage>
</organism>
<keyword evidence="1" id="KW-1188">Viral release from host cell</keyword>
<dbReference type="Pfam" id="PF10145">
    <property type="entry name" value="PhageMin_Tail"/>
    <property type="match status" value="1"/>
</dbReference>
<proteinExistence type="predicted"/>